<keyword evidence="6" id="KW-0547">Nucleotide-binding</keyword>
<dbReference type="InterPro" id="IPR003593">
    <property type="entry name" value="AAA+_ATPase"/>
</dbReference>
<dbReference type="InterPro" id="IPR003439">
    <property type="entry name" value="ABC_transporter-like_ATP-bd"/>
</dbReference>
<dbReference type="InterPro" id="IPR027417">
    <property type="entry name" value="P-loop_NTPase"/>
</dbReference>
<evidence type="ECO:0000256" key="9">
    <source>
        <dbReference type="ARBA" id="ARBA00023136"/>
    </source>
</evidence>
<evidence type="ECO:0000256" key="4">
    <source>
        <dbReference type="ARBA" id="ARBA00022519"/>
    </source>
</evidence>
<dbReference type="InterPro" id="IPR017871">
    <property type="entry name" value="ABC_transporter-like_CS"/>
</dbReference>
<keyword evidence="9 11" id="KW-0472">Membrane</keyword>
<dbReference type="GO" id="GO:0005524">
    <property type="term" value="F:ATP binding"/>
    <property type="evidence" value="ECO:0007669"/>
    <property type="project" value="UniProtKB-KW"/>
</dbReference>
<evidence type="ECO:0000259" key="12">
    <source>
        <dbReference type="PROSITE" id="PS50893"/>
    </source>
</evidence>
<reference evidence="14 15" key="1">
    <citation type="submission" date="2020-12" db="EMBL/GenBank/DDBJ databases">
        <title>FDA dAtabase for Regulatory Grade micrObial Sequences (FDA-ARGOS): Supporting development and validation of Infectious Disease Dx tests.</title>
        <authorList>
            <person name="Sproer C."/>
            <person name="Gronow S."/>
            <person name="Severitt S."/>
            <person name="Schroder I."/>
            <person name="Tallon L."/>
            <person name="Sadzewicz L."/>
            <person name="Zhao X."/>
            <person name="Boylan J."/>
            <person name="Ott S."/>
            <person name="Bowen H."/>
            <person name="Vavikolanu K."/>
            <person name="Mehta A."/>
            <person name="Aluvathingal J."/>
            <person name="Nadendla S."/>
            <person name="Lowell S."/>
            <person name="Myers T."/>
            <person name="Yan Y."/>
            <person name="Sichtig H."/>
        </authorList>
    </citation>
    <scope>NUCLEOTIDE SEQUENCE [LARGE SCALE GENOMIC DNA]</scope>
    <source>
        <strain evidence="14 15">FDAARGOS_985</strain>
    </source>
</reference>
<keyword evidence="15" id="KW-1185">Reference proteome</keyword>
<evidence type="ECO:0000256" key="8">
    <source>
        <dbReference type="ARBA" id="ARBA00022989"/>
    </source>
</evidence>
<dbReference type="CDD" id="cd07346">
    <property type="entry name" value="ABC_6TM_exporters"/>
    <property type="match status" value="1"/>
</dbReference>
<dbReference type="SUPFAM" id="SSF52540">
    <property type="entry name" value="P-loop containing nucleoside triphosphate hydrolases"/>
    <property type="match status" value="1"/>
</dbReference>
<dbReference type="Proteomes" id="UP000595220">
    <property type="component" value="Chromosome"/>
</dbReference>
<dbReference type="Pfam" id="PF00005">
    <property type="entry name" value="ABC_tran"/>
    <property type="match status" value="1"/>
</dbReference>
<evidence type="ECO:0000256" key="6">
    <source>
        <dbReference type="ARBA" id="ARBA00022741"/>
    </source>
</evidence>
<organism evidence="14 15">
    <name type="scientific">Schaalia meyeri</name>
    <dbReference type="NCBI Taxonomy" id="52773"/>
    <lineage>
        <taxon>Bacteria</taxon>
        <taxon>Bacillati</taxon>
        <taxon>Actinomycetota</taxon>
        <taxon>Actinomycetes</taxon>
        <taxon>Actinomycetales</taxon>
        <taxon>Actinomycetaceae</taxon>
        <taxon>Schaalia</taxon>
    </lineage>
</organism>
<evidence type="ECO:0000256" key="1">
    <source>
        <dbReference type="ARBA" id="ARBA00004429"/>
    </source>
</evidence>
<feature type="transmembrane region" description="Helical" evidence="11">
    <location>
        <begin position="239"/>
        <end position="262"/>
    </location>
</feature>
<dbReference type="PANTHER" id="PTHR43394:SF1">
    <property type="entry name" value="ATP-BINDING CASSETTE SUB-FAMILY B MEMBER 10, MITOCHONDRIAL"/>
    <property type="match status" value="1"/>
</dbReference>
<feature type="transmembrane region" description="Helical" evidence="11">
    <location>
        <begin position="52"/>
        <end position="76"/>
    </location>
</feature>
<dbReference type="GO" id="GO:0005886">
    <property type="term" value="C:plasma membrane"/>
    <property type="evidence" value="ECO:0007669"/>
    <property type="project" value="UniProtKB-SubCell"/>
</dbReference>
<evidence type="ECO:0000259" key="13">
    <source>
        <dbReference type="PROSITE" id="PS50929"/>
    </source>
</evidence>
<dbReference type="PROSITE" id="PS51257">
    <property type="entry name" value="PROKAR_LIPOPROTEIN"/>
    <property type="match status" value="1"/>
</dbReference>
<dbReference type="GO" id="GO:0015421">
    <property type="term" value="F:ABC-type oligopeptide transporter activity"/>
    <property type="evidence" value="ECO:0007669"/>
    <property type="project" value="TreeGrafter"/>
</dbReference>
<dbReference type="Gene3D" id="3.40.50.300">
    <property type="entry name" value="P-loop containing nucleotide triphosphate hydrolases"/>
    <property type="match status" value="1"/>
</dbReference>
<evidence type="ECO:0000256" key="3">
    <source>
        <dbReference type="ARBA" id="ARBA00022475"/>
    </source>
</evidence>
<evidence type="ECO:0000256" key="5">
    <source>
        <dbReference type="ARBA" id="ARBA00022692"/>
    </source>
</evidence>
<dbReference type="SUPFAM" id="SSF90123">
    <property type="entry name" value="ABC transporter transmembrane region"/>
    <property type="match status" value="1"/>
</dbReference>
<protein>
    <submittedName>
        <fullName evidence="14">ABC transporter ATP-binding protein</fullName>
    </submittedName>
</protein>
<dbReference type="FunFam" id="3.40.50.300:FF:000221">
    <property type="entry name" value="Multidrug ABC transporter ATP-binding protein"/>
    <property type="match status" value="1"/>
</dbReference>
<dbReference type="InterPro" id="IPR039421">
    <property type="entry name" value="Type_1_exporter"/>
</dbReference>
<dbReference type="AlphaFoldDB" id="A0AAQ0BX88"/>
<dbReference type="PANTHER" id="PTHR43394">
    <property type="entry name" value="ATP-DEPENDENT PERMEASE MDL1, MITOCHONDRIAL"/>
    <property type="match status" value="1"/>
</dbReference>
<evidence type="ECO:0000313" key="15">
    <source>
        <dbReference type="Proteomes" id="UP000595220"/>
    </source>
</evidence>
<feature type="transmembrane region" description="Helical" evidence="11">
    <location>
        <begin position="155"/>
        <end position="173"/>
    </location>
</feature>
<dbReference type="PROSITE" id="PS50893">
    <property type="entry name" value="ABC_TRANSPORTER_2"/>
    <property type="match status" value="1"/>
</dbReference>
<keyword evidence="4" id="KW-0997">Cell inner membrane</keyword>
<dbReference type="InterPro" id="IPR036640">
    <property type="entry name" value="ABC1_TM_sf"/>
</dbReference>
<feature type="transmembrane region" description="Helical" evidence="11">
    <location>
        <begin position="268"/>
        <end position="287"/>
    </location>
</feature>
<evidence type="ECO:0000256" key="10">
    <source>
        <dbReference type="ARBA" id="ARBA00023455"/>
    </source>
</evidence>
<feature type="domain" description="ABC transporter" evidence="12">
    <location>
        <begin position="329"/>
        <end position="562"/>
    </location>
</feature>
<dbReference type="SMART" id="SM00382">
    <property type="entry name" value="AAA"/>
    <property type="match status" value="1"/>
</dbReference>
<keyword evidence="2" id="KW-0813">Transport</keyword>
<gene>
    <name evidence="14" type="ORF">I6H42_01935</name>
</gene>
<keyword evidence="8 11" id="KW-1133">Transmembrane helix</keyword>
<keyword evidence="3" id="KW-1003">Cell membrane</keyword>
<dbReference type="EMBL" id="CP066065">
    <property type="protein sequence ID" value="QQC44202.1"/>
    <property type="molecule type" value="Genomic_DNA"/>
</dbReference>
<dbReference type="PROSITE" id="PS00211">
    <property type="entry name" value="ABC_TRANSPORTER_1"/>
    <property type="match status" value="1"/>
</dbReference>
<comment type="subcellular location">
    <subcellularLocation>
        <location evidence="1">Cell inner membrane</location>
        <topology evidence="1">Multi-pass membrane protein</topology>
    </subcellularLocation>
</comment>
<feature type="domain" description="ABC transmembrane type-1" evidence="13">
    <location>
        <begin position="15"/>
        <end position="298"/>
    </location>
</feature>
<evidence type="ECO:0000256" key="11">
    <source>
        <dbReference type="SAM" id="Phobius"/>
    </source>
</evidence>
<evidence type="ECO:0000256" key="2">
    <source>
        <dbReference type="ARBA" id="ARBA00022448"/>
    </source>
</evidence>
<keyword evidence="5 11" id="KW-0812">Transmembrane</keyword>
<dbReference type="InterPro" id="IPR011527">
    <property type="entry name" value="ABC1_TM_dom"/>
</dbReference>
<dbReference type="Pfam" id="PF00664">
    <property type="entry name" value="ABC_membrane"/>
    <property type="match status" value="1"/>
</dbReference>
<keyword evidence="7 14" id="KW-0067">ATP-binding</keyword>
<dbReference type="PROSITE" id="PS50929">
    <property type="entry name" value="ABC_TM1F"/>
    <property type="match status" value="1"/>
</dbReference>
<evidence type="ECO:0000313" key="14">
    <source>
        <dbReference type="EMBL" id="QQC44202.1"/>
    </source>
</evidence>
<proteinExistence type="inferred from homology"/>
<sequence>MRLMEFAAQCRGKMAASVLLAVLGAACRMIPYFAASDIIVRICTGEPELGPVAADTVVALAGYFGSIWLGTLSTVISHKSAYTVLRNVRMALADKLSRVPLGVVTGRPSGSFKTLIMDTVEKLELPLAHMIPELTANLLAPILIFVYMFYLDWRIALVSLVTIPLGIACYMGMLKDYEVRYARVLAANKNMDAAVVEYVGGIQVIKTFNQNARSYEKYMNAVKESRDTKATWFSQTNKYYVLGVIVTPASLLSVLPLGAYLYMNADMAASTLITCIILSLGMVTPLIQALRYTDSLAMVDSTVKEVSSLLEIEEMDRPSAPAAIPDYRIAFDHVSFGYGSVEVLHDVTFAAAPTGITALVGPSGSGKSTVARLIASFWEASGGTVSIGGVDVRNMTLEQVMDTVSYVTQDNYLFNVPLAESIRMGRPDATDEEVREAARKARCHDFISNLPGGYDTLAGDAGGRLSGGERQRVAIARAILKDSPIVLLDEATAFTDPLNEVAIQQSISELVEDKILIVIAHHLSTIVNAKTIIVLDDGRVSAQGTHTELLETSPLYRSLWEAQSDSRDEECGVGA</sequence>
<dbReference type="GO" id="GO:0016887">
    <property type="term" value="F:ATP hydrolysis activity"/>
    <property type="evidence" value="ECO:0007669"/>
    <property type="project" value="InterPro"/>
</dbReference>
<name>A0AAQ0BX88_9ACTO</name>
<evidence type="ECO:0000256" key="7">
    <source>
        <dbReference type="ARBA" id="ARBA00022840"/>
    </source>
</evidence>
<dbReference type="Gene3D" id="1.20.1560.10">
    <property type="entry name" value="ABC transporter type 1, transmembrane domain"/>
    <property type="match status" value="1"/>
</dbReference>
<accession>A0AAQ0BX88</accession>
<comment type="similarity">
    <text evidence="10">Belongs to the ABC transporter superfamily. Siderophore-Fe(3+) uptake transporter (SIUT) (TC 3.A.1.21) family.</text>
</comment>